<evidence type="ECO:0000256" key="1">
    <source>
        <dbReference type="ARBA" id="ARBA00006768"/>
    </source>
</evidence>
<evidence type="ECO:0000256" key="8">
    <source>
        <dbReference type="ARBA" id="ARBA00079982"/>
    </source>
</evidence>
<evidence type="ECO:0000313" key="13">
    <source>
        <dbReference type="Proteomes" id="UP000762676"/>
    </source>
</evidence>
<keyword evidence="13" id="KW-1185">Reference proteome</keyword>
<evidence type="ECO:0000259" key="11">
    <source>
        <dbReference type="Pfam" id="PF03633"/>
    </source>
</evidence>
<evidence type="ECO:0000256" key="3">
    <source>
        <dbReference type="ARBA" id="ARBA00023295"/>
    </source>
</evidence>
<evidence type="ECO:0000256" key="5">
    <source>
        <dbReference type="ARBA" id="ARBA00053339"/>
    </source>
</evidence>
<dbReference type="InterPro" id="IPR012341">
    <property type="entry name" value="6hp_glycosidase-like_sf"/>
</dbReference>
<dbReference type="AlphaFoldDB" id="A0AAV4GGJ9"/>
<dbReference type="SUPFAM" id="SSF48208">
    <property type="entry name" value="Six-hairpin glycosidases"/>
    <property type="match status" value="1"/>
</dbReference>
<keyword evidence="3" id="KW-0326">Glycosidase</keyword>
<dbReference type="InterPro" id="IPR005195">
    <property type="entry name" value="Glyco_hydro_65_M"/>
</dbReference>
<dbReference type="EMBL" id="BMAT01001375">
    <property type="protein sequence ID" value="GFR84256.1"/>
    <property type="molecule type" value="Genomic_DNA"/>
</dbReference>
<dbReference type="Pfam" id="PF03632">
    <property type="entry name" value="Glyco_hydro_65m"/>
    <property type="match status" value="1"/>
</dbReference>
<feature type="domain" description="Glycoside hydrolase family 65 central catalytic" evidence="10">
    <location>
        <begin position="359"/>
        <end position="564"/>
    </location>
</feature>
<reference evidence="12 13" key="1">
    <citation type="journal article" date="2021" name="Elife">
        <title>Chloroplast acquisition without the gene transfer in kleptoplastic sea slugs, Plakobranchus ocellatus.</title>
        <authorList>
            <person name="Maeda T."/>
            <person name="Takahashi S."/>
            <person name="Yoshida T."/>
            <person name="Shimamura S."/>
            <person name="Takaki Y."/>
            <person name="Nagai Y."/>
            <person name="Toyoda A."/>
            <person name="Suzuki Y."/>
            <person name="Arimoto A."/>
            <person name="Ishii H."/>
            <person name="Satoh N."/>
            <person name="Nishiyama T."/>
            <person name="Hasebe M."/>
            <person name="Maruyama T."/>
            <person name="Minagawa J."/>
            <person name="Obokata J."/>
            <person name="Shigenobu S."/>
        </authorList>
    </citation>
    <scope>NUCLEOTIDE SEQUENCE [LARGE SCALE GENOMIC DNA]</scope>
</reference>
<dbReference type="Pfam" id="PF03633">
    <property type="entry name" value="Glyco_hydro_65C"/>
    <property type="match status" value="1"/>
</dbReference>
<dbReference type="PANTHER" id="PTHR11051">
    <property type="entry name" value="GLYCOSYL HYDROLASE-RELATED"/>
    <property type="match status" value="1"/>
</dbReference>
<evidence type="ECO:0000256" key="7">
    <source>
        <dbReference type="ARBA" id="ARBA00071505"/>
    </source>
</evidence>
<evidence type="ECO:0000256" key="2">
    <source>
        <dbReference type="ARBA" id="ARBA00022801"/>
    </source>
</evidence>
<proteinExistence type="inferred from homology"/>
<feature type="domain" description="Glycoside hydrolase family 65 C-terminal" evidence="11">
    <location>
        <begin position="674"/>
        <end position="722"/>
    </location>
</feature>
<sequence>MLGPHPAKSSQMVMLSTLPLLLLTLLVLYRFTQADSVYTQDQLQRPDLASSSRSITFSSTSSARQSFENMEKSFGSAWQPPKERIRNNVVFPLPPSVLPEESSILKTDSLPSNRDYLPEVGNGHLATVVGSDSLFMNGLYNGANLSSHRARIPSPSGYSIQTESLIPGGLTRSYSLDIGRAIFTESYEGGGVTITLRTYAHSTLSHLLVSELALTRDDVNKDVELNVKVNPGAASEDLDFHTDTQGLLRGLTREAEYPELAPRTEGLDSSVGNGFAPWPRGRGFETQPSTVRAPTGWGKISMTPGSKGETYLALAALGHNRDIVLAEYALALQAWESGQLLSLHTEGWSKYWNRGRIDIEGNDYLGHVFWDQDTWMFPTVAVLHPDLGRRLVETRTRTLDAARLLAKRTGYKGARFPWESAFTGLETCPAEPYGEREIHINGDVSLMFKQYWQLTHDKSFMAQGKGAELVWGVADFWASRVTHSTTNDSYRILGVMPPDEWHALVNDSAYTNNIAVINLDFANHLKTVMGQAENPQWREISAKMVRPYDVSRDYHPEFEGFNPRDRTKQADVVLLGFPLMVDMKPSTRQRDLHVYDRTTPQGPAPAMTWGMFLIGWLELGDEAKAETLLTRSIQNAQDPFLVWSENADGTGAVNFLTGMGGYLQSVVFGYGGCRLHDDRMTFEPRLMPSATRMRFVGVSYRGCSLDLEYDSEVLTLVLTSVDKGHQGLAVRFQDESKWENLIEGRKIEKKRQPFEIQSKGN</sequence>
<dbReference type="InterPro" id="IPR005194">
    <property type="entry name" value="Glyco_hydro_65_C"/>
</dbReference>
<evidence type="ECO:0000313" key="12">
    <source>
        <dbReference type="EMBL" id="GFR84256.1"/>
    </source>
</evidence>
<dbReference type="Gene3D" id="2.60.420.10">
    <property type="entry name" value="Maltose phosphorylase, domain 3"/>
    <property type="match status" value="1"/>
</dbReference>
<dbReference type="GO" id="GO:0005975">
    <property type="term" value="P:carbohydrate metabolic process"/>
    <property type="evidence" value="ECO:0007669"/>
    <property type="project" value="InterPro"/>
</dbReference>
<evidence type="ECO:0000256" key="6">
    <source>
        <dbReference type="ARBA" id="ARBA00066430"/>
    </source>
</evidence>
<feature type="chain" id="PRO_5043988489" description="Protein-glucosylgalactosylhydroxylysine glucosidase" evidence="9">
    <location>
        <begin position="35"/>
        <end position="761"/>
    </location>
</feature>
<protein>
    <recommendedName>
        <fullName evidence="7">Protein-glucosylgalactosylhydroxylysine glucosidase</fullName>
        <ecNumber evidence="6">3.2.1.107</ecNumber>
    </recommendedName>
    <alternativeName>
        <fullName evidence="8">Acid trehalase-like protein 1</fullName>
    </alternativeName>
</protein>
<evidence type="ECO:0000256" key="9">
    <source>
        <dbReference type="SAM" id="SignalP"/>
    </source>
</evidence>
<evidence type="ECO:0000259" key="10">
    <source>
        <dbReference type="Pfam" id="PF03632"/>
    </source>
</evidence>
<dbReference type="Proteomes" id="UP000762676">
    <property type="component" value="Unassembled WGS sequence"/>
</dbReference>
<name>A0AAV4GGJ9_9GAST</name>
<comment type="catalytic activity">
    <reaction evidence="4">
        <text>(5R)-5-O-[alpha-D-glucosyl-(1-&gt;2)-beta-D-galactosyl]-5-hydroxy-L-lysyl-[collagen] + H2O = (5R)-5-O-(beta-D-galactosyl)-5-hydroxy-L-lysyl-[collagen] + D-glucose</text>
        <dbReference type="Rhea" id="RHEA:11068"/>
        <dbReference type="Rhea" id="RHEA-COMP:12753"/>
        <dbReference type="Rhea" id="RHEA-COMP:12754"/>
        <dbReference type="ChEBI" id="CHEBI:4167"/>
        <dbReference type="ChEBI" id="CHEBI:15377"/>
        <dbReference type="ChEBI" id="CHEBI:133443"/>
        <dbReference type="ChEBI" id="CHEBI:133452"/>
        <dbReference type="EC" id="3.2.1.107"/>
    </reaction>
</comment>
<dbReference type="FunFam" id="1.50.10.10:FF:000023">
    <property type="entry name" value="Protein-glucosylgalactosylhydroxylysine glucosidase"/>
    <property type="match status" value="1"/>
</dbReference>
<evidence type="ECO:0000256" key="4">
    <source>
        <dbReference type="ARBA" id="ARBA00051415"/>
    </source>
</evidence>
<accession>A0AAV4GGJ9</accession>
<gene>
    <name evidence="12" type="ORF">ElyMa_000667300</name>
</gene>
<dbReference type="GO" id="GO:0047402">
    <property type="term" value="F:protein-glucosylgalactosylhydroxylysine glucosidase activity"/>
    <property type="evidence" value="ECO:0007669"/>
    <property type="project" value="UniProtKB-EC"/>
</dbReference>
<keyword evidence="9" id="KW-0732">Signal</keyword>
<comment type="similarity">
    <text evidence="1">Belongs to the glycosyl hydrolase 65 family.</text>
</comment>
<dbReference type="Gene3D" id="1.50.10.10">
    <property type="match status" value="1"/>
</dbReference>
<dbReference type="PANTHER" id="PTHR11051:SF8">
    <property type="entry name" value="PROTEIN-GLUCOSYLGALACTOSYLHYDROXYLYSINE GLUCOSIDASE"/>
    <property type="match status" value="1"/>
</dbReference>
<keyword evidence="2" id="KW-0378">Hydrolase</keyword>
<dbReference type="InterPro" id="IPR008928">
    <property type="entry name" value="6-hairpin_glycosidase_sf"/>
</dbReference>
<comment type="function">
    <text evidence="5">Catalyzes the hydrolysis of glucose from the disaccharide unit linked to hydroxylysine residues of collagen and collagen-like proteins.</text>
</comment>
<dbReference type="EC" id="3.2.1.107" evidence="6"/>
<comment type="caution">
    <text evidence="12">The sequence shown here is derived from an EMBL/GenBank/DDBJ whole genome shotgun (WGS) entry which is preliminary data.</text>
</comment>
<organism evidence="12 13">
    <name type="scientific">Elysia marginata</name>
    <dbReference type="NCBI Taxonomy" id="1093978"/>
    <lineage>
        <taxon>Eukaryota</taxon>
        <taxon>Metazoa</taxon>
        <taxon>Spiralia</taxon>
        <taxon>Lophotrochozoa</taxon>
        <taxon>Mollusca</taxon>
        <taxon>Gastropoda</taxon>
        <taxon>Heterobranchia</taxon>
        <taxon>Euthyneura</taxon>
        <taxon>Panpulmonata</taxon>
        <taxon>Sacoglossa</taxon>
        <taxon>Placobranchoidea</taxon>
        <taxon>Plakobranchidae</taxon>
        <taxon>Elysia</taxon>
    </lineage>
</organism>
<feature type="signal peptide" evidence="9">
    <location>
        <begin position="1"/>
        <end position="34"/>
    </location>
</feature>